<keyword evidence="2" id="KW-0808">Transferase</keyword>
<keyword evidence="2" id="KW-0413">Isomerase</keyword>
<evidence type="ECO:0000256" key="1">
    <source>
        <dbReference type="SAM" id="MobiDB-lite"/>
    </source>
</evidence>
<feature type="compositionally biased region" description="Basic residues" evidence="1">
    <location>
        <begin position="160"/>
        <end position="173"/>
    </location>
</feature>
<feature type="compositionally biased region" description="Low complexity" evidence="1">
    <location>
        <begin position="61"/>
        <end position="85"/>
    </location>
</feature>
<feature type="region of interest" description="Disordered" evidence="1">
    <location>
        <begin position="129"/>
        <end position="271"/>
    </location>
</feature>
<protein>
    <submittedName>
        <fullName evidence="2">Hypothetical, similar to Glutamate-1-semialdehyde aminotransferase</fullName>
        <ecNumber evidence="2">5.4.3.8</ecNumber>
    </submittedName>
</protein>
<dbReference type="GO" id="GO:0042286">
    <property type="term" value="F:glutamate-1-semialdehyde 2,1-aminomutase activity"/>
    <property type="evidence" value="ECO:0007669"/>
    <property type="project" value="UniProtKB-EC"/>
</dbReference>
<feature type="compositionally biased region" description="Basic residues" evidence="1">
    <location>
        <begin position="99"/>
        <end position="110"/>
    </location>
</feature>
<dbReference type="GO" id="GO:0008483">
    <property type="term" value="F:transaminase activity"/>
    <property type="evidence" value="ECO:0007669"/>
    <property type="project" value="UniProtKB-KW"/>
</dbReference>
<proteinExistence type="predicted"/>
<feature type="non-terminal residue" evidence="2">
    <location>
        <position position="436"/>
    </location>
</feature>
<sequence length="436" mass="48022">VGDPPERHAGRGPRRSARGLRFAQPVELGRACGGGGQPARRQHPNHAVPRPLPAADGAGRGMPAVGRGRARVRGPPGRVHGGPLRPLAPRDPRCAGPGARRRVEHGRPRRHGSEAGALGLRALPLHRPRPLHQLGHGSEPARHRHGRRRHGPAQGDGVRRRLPRRRAALRRRRQPGERAARVGAGALQRRARHARPGGGTRRRPRLRPRGTDDGVGRLHPGRARVPASAARRRRPHRRGVGLRRGDDQPHVGRRAAGAARRFAGHDDARQVHRRRDELRRLRRQALLDGVVRPAPPRCPAPRRHLQQQRADHARRRRRIVRGVHGGGGGPPVQSGGGPARPPQRRRRARRGVAMVRPGQPHGAALRARPCAPPGRQRRFRPAPARAAVPRHAGARFLPRTPRHDRAQPGGRCRRTGRLRRRLRGLAGGARARDGWI</sequence>
<feature type="non-terminal residue" evidence="2">
    <location>
        <position position="1"/>
    </location>
</feature>
<feature type="compositionally biased region" description="Basic residues" evidence="1">
    <location>
        <begin position="142"/>
        <end position="151"/>
    </location>
</feature>
<gene>
    <name evidence="2" type="ORF">AVDCRST_MAG04-391</name>
</gene>
<reference evidence="2" key="1">
    <citation type="submission" date="2020-02" db="EMBL/GenBank/DDBJ databases">
        <authorList>
            <person name="Meier V. D."/>
        </authorList>
    </citation>
    <scope>NUCLEOTIDE SEQUENCE</scope>
    <source>
        <strain evidence="2">AVDCRST_MAG04</strain>
    </source>
</reference>
<feature type="region of interest" description="Disordered" evidence="1">
    <location>
        <begin position="1"/>
        <end position="117"/>
    </location>
</feature>
<organism evidence="2">
    <name type="scientific">uncultured Acetobacteraceae bacterium</name>
    <dbReference type="NCBI Taxonomy" id="169975"/>
    <lineage>
        <taxon>Bacteria</taxon>
        <taxon>Pseudomonadati</taxon>
        <taxon>Pseudomonadota</taxon>
        <taxon>Alphaproteobacteria</taxon>
        <taxon>Acetobacterales</taxon>
        <taxon>Acetobacteraceae</taxon>
        <taxon>environmental samples</taxon>
    </lineage>
</organism>
<feature type="compositionally biased region" description="Basic residues" evidence="1">
    <location>
        <begin position="189"/>
        <end position="208"/>
    </location>
</feature>
<dbReference type="EMBL" id="CADCTL010000028">
    <property type="protein sequence ID" value="CAA9216225.1"/>
    <property type="molecule type" value="Genomic_DNA"/>
</dbReference>
<dbReference type="AlphaFoldDB" id="A0A6J4HAV5"/>
<evidence type="ECO:0000313" key="2">
    <source>
        <dbReference type="EMBL" id="CAA9216225.1"/>
    </source>
</evidence>
<dbReference type="EC" id="5.4.3.8" evidence="2"/>
<feature type="compositionally biased region" description="Basic residues" evidence="1">
    <location>
        <begin position="300"/>
        <end position="321"/>
    </location>
</feature>
<accession>A0A6J4HAV5</accession>
<feature type="region of interest" description="Disordered" evidence="1">
    <location>
        <begin position="291"/>
        <end position="388"/>
    </location>
</feature>
<keyword evidence="2" id="KW-0032">Aminotransferase</keyword>
<feature type="compositionally biased region" description="Gly residues" evidence="1">
    <location>
        <begin position="323"/>
        <end position="338"/>
    </location>
</feature>
<feature type="compositionally biased region" description="Basic residues" evidence="1">
    <location>
        <begin position="230"/>
        <end position="241"/>
    </location>
</feature>
<name>A0A6J4HAV5_9PROT</name>